<reference evidence="1" key="1">
    <citation type="submission" date="2022-08" db="EMBL/GenBank/DDBJ databases">
        <authorList>
            <person name="Kallberg Y."/>
            <person name="Tangrot J."/>
            <person name="Rosling A."/>
        </authorList>
    </citation>
    <scope>NUCLEOTIDE SEQUENCE</scope>
    <source>
        <strain evidence="1">Wild A</strain>
    </source>
</reference>
<dbReference type="AlphaFoldDB" id="A0A9W4X269"/>
<name>A0A9W4X269_9GLOM</name>
<sequence>EIRGMCFIFSMTIIGITLSEHKIMKQQKSKTLKGLEEIHKHDGKLGEHKKEEKAF</sequence>
<dbReference type="OrthoDB" id="4062651at2759"/>
<comment type="caution">
    <text evidence="1">The sequence shown here is derived from an EMBL/GenBank/DDBJ whole genome shotgun (WGS) entry which is preliminary data.</text>
</comment>
<protein>
    <submittedName>
        <fullName evidence="1">9465_t:CDS:1</fullName>
    </submittedName>
</protein>
<organism evidence="1 2">
    <name type="scientific">Funneliformis geosporum</name>
    <dbReference type="NCBI Taxonomy" id="1117311"/>
    <lineage>
        <taxon>Eukaryota</taxon>
        <taxon>Fungi</taxon>
        <taxon>Fungi incertae sedis</taxon>
        <taxon>Mucoromycota</taxon>
        <taxon>Glomeromycotina</taxon>
        <taxon>Glomeromycetes</taxon>
        <taxon>Glomerales</taxon>
        <taxon>Glomeraceae</taxon>
        <taxon>Funneliformis</taxon>
    </lineage>
</organism>
<gene>
    <name evidence="1" type="ORF">FWILDA_LOCUS17675</name>
</gene>
<dbReference type="EMBL" id="CAMKVN010014606">
    <property type="protein sequence ID" value="CAI2196628.1"/>
    <property type="molecule type" value="Genomic_DNA"/>
</dbReference>
<proteinExistence type="predicted"/>
<evidence type="ECO:0000313" key="1">
    <source>
        <dbReference type="EMBL" id="CAI2196628.1"/>
    </source>
</evidence>
<accession>A0A9W4X269</accession>
<keyword evidence="2" id="KW-1185">Reference proteome</keyword>
<evidence type="ECO:0000313" key="2">
    <source>
        <dbReference type="Proteomes" id="UP001153678"/>
    </source>
</evidence>
<dbReference type="Proteomes" id="UP001153678">
    <property type="component" value="Unassembled WGS sequence"/>
</dbReference>
<feature type="non-terminal residue" evidence="1">
    <location>
        <position position="1"/>
    </location>
</feature>